<sequence>MELFNKTARPPQDHKHQNDKRRSSSPLIPTLLILLTVLLITVSGCQKPEAPAVPEEPVPVSEGEGGPSAEKEEEPETPEAQPVHDPMDNPQFGYGDQQGIFALMLSDPKTLQPEVYTHLSLPDGTTAKISYEGIQPPGPNDNLMDISANFKQRYGAVYRLNAGKIPENDSVTLMTDAFVSARTFHALTKVGESSSDQALRQRIEADRKLTVKNLWHLYDAENSAAIYLAQFEPQGNQAMLTLILVDPAGALWYAYFPANYIKELDLYSWRVDDGGEIHPENFIVGWLADFGKRPELALYWRGAEGELLHWLTGENGGLTKSREGYRYWGAY</sequence>
<keyword evidence="3" id="KW-1185">Reference proteome</keyword>
<dbReference type="OrthoDB" id="2661942at2"/>
<gene>
    <name evidence="2" type="ORF">SAMN03080599_03183</name>
</gene>
<evidence type="ECO:0000313" key="2">
    <source>
        <dbReference type="EMBL" id="SCZ81935.1"/>
    </source>
</evidence>
<dbReference type="EMBL" id="FMWL01000027">
    <property type="protein sequence ID" value="SCZ81935.1"/>
    <property type="molecule type" value="Genomic_DNA"/>
</dbReference>
<dbReference type="STRING" id="1120920.SAMN03080599_03183"/>
<evidence type="ECO:0000256" key="1">
    <source>
        <dbReference type="SAM" id="MobiDB-lite"/>
    </source>
</evidence>
<feature type="compositionally biased region" description="Basic and acidic residues" evidence="1">
    <location>
        <begin position="11"/>
        <end position="22"/>
    </location>
</feature>
<dbReference type="RefSeq" id="WP_092593239.1">
    <property type="nucleotide sequence ID" value="NZ_FMWL01000027.1"/>
</dbReference>
<dbReference type="AlphaFoldDB" id="A0A1G5S6E7"/>
<reference evidence="2 3" key="1">
    <citation type="submission" date="2016-10" db="EMBL/GenBank/DDBJ databases">
        <authorList>
            <person name="de Groot N.N."/>
        </authorList>
    </citation>
    <scope>NUCLEOTIDE SEQUENCE [LARGE SCALE GENOMIC DNA]</scope>
    <source>
        <strain evidence="2 3">DSM 2784</strain>
    </source>
</reference>
<name>A0A1G5S6E7_9FIRM</name>
<accession>A0A1G5S6E7</accession>
<feature type="region of interest" description="Disordered" evidence="1">
    <location>
        <begin position="49"/>
        <end position="93"/>
    </location>
</feature>
<proteinExistence type="predicted"/>
<feature type="compositionally biased region" description="Low complexity" evidence="1">
    <location>
        <begin position="49"/>
        <end position="62"/>
    </location>
</feature>
<organism evidence="2 3">
    <name type="scientific">Acidaminobacter hydrogenoformans DSM 2784</name>
    <dbReference type="NCBI Taxonomy" id="1120920"/>
    <lineage>
        <taxon>Bacteria</taxon>
        <taxon>Bacillati</taxon>
        <taxon>Bacillota</taxon>
        <taxon>Clostridia</taxon>
        <taxon>Peptostreptococcales</taxon>
        <taxon>Acidaminobacteraceae</taxon>
        <taxon>Acidaminobacter</taxon>
    </lineage>
</organism>
<feature type="region of interest" description="Disordered" evidence="1">
    <location>
        <begin position="1"/>
        <end position="24"/>
    </location>
</feature>
<protein>
    <submittedName>
        <fullName evidence="2">Uncharacterized protein</fullName>
    </submittedName>
</protein>
<evidence type="ECO:0000313" key="3">
    <source>
        <dbReference type="Proteomes" id="UP000199208"/>
    </source>
</evidence>
<dbReference type="Proteomes" id="UP000199208">
    <property type="component" value="Unassembled WGS sequence"/>
</dbReference>